<organism evidence="1 2">
    <name type="scientific">Choanephora cucurbitarum</name>
    <dbReference type="NCBI Taxonomy" id="101091"/>
    <lineage>
        <taxon>Eukaryota</taxon>
        <taxon>Fungi</taxon>
        <taxon>Fungi incertae sedis</taxon>
        <taxon>Mucoromycota</taxon>
        <taxon>Mucoromycotina</taxon>
        <taxon>Mucoromycetes</taxon>
        <taxon>Mucorales</taxon>
        <taxon>Mucorineae</taxon>
        <taxon>Choanephoraceae</taxon>
        <taxon>Choanephoroideae</taxon>
        <taxon>Choanephora</taxon>
    </lineage>
</organism>
<dbReference type="AlphaFoldDB" id="A0A1C7NL75"/>
<evidence type="ECO:0000313" key="2">
    <source>
        <dbReference type="Proteomes" id="UP000093000"/>
    </source>
</evidence>
<reference evidence="1 2" key="1">
    <citation type="submission" date="2016-03" db="EMBL/GenBank/DDBJ databases">
        <title>Choanephora cucurbitarum.</title>
        <authorList>
            <person name="Min B."/>
            <person name="Park H."/>
            <person name="Park J.-H."/>
            <person name="Shin H.-D."/>
            <person name="Choi I.-G."/>
        </authorList>
    </citation>
    <scope>NUCLEOTIDE SEQUENCE [LARGE SCALE GENOMIC DNA]</scope>
    <source>
        <strain evidence="1 2">KUS-F28377</strain>
    </source>
</reference>
<evidence type="ECO:0000313" key="1">
    <source>
        <dbReference type="EMBL" id="OBZ89867.1"/>
    </source>
</evidence>
<gene>
    <name evidence="1" type="ORF">A0J61_02071</name>
</gene>
<comment type="caution">
    <text evidence="1">The sequence shown here is derived from an EMBL/GenBank/DDBJ whole genome shotgun (WGS) entry which is preliminary data.</text>
</comment>
<sequence>MVLLICSLTRKIAYLLCSENKRAALRYRHGNYGKLKSGSNTSYDDTFDADVYQECLKRGLFNLPGSVAVALNIDGLSSKFSNKSFVIAHTVLLNYSPVERYYLILMKEDNVLEVTVICGNHKKNLRSLLRPIIKKFETFCCSPIEIYKNGGHVTSANIHCLTLTGGLVELNSLMDFVVVQGLSLDMVVSDA</sequence>
<dbReference type="STRING" id="101091.A0A1C7NL75"/>
<proteinExistence type="predicted"/>
<keyword evidence="2" id="KW-1185">Reference proteome</keyword>
<dbReference type="InParanoid" id="A0A1C7NL75"/>
<dbReference type="EMBL" id="LUGH01000074">
    <property type="protein sequence ID" value="OBZ89867.1"/>
    <property type="molecule type" value="Genomic_DNA"/>
</dbReference>
<protein>
    <submittedName>
        <fullName evidence="1">Uncharacterized protein</fullName>
    </submittedName>
</protein>
<dbReference type="Proteomes" id="UP000093000">
    <property type="component" value="Unassembled WGS sequence"/>
</dbReference>
<accession>A0A1C7NL75</accession>
<name>A0A1C7NL75_9FUNG</name>